<reference evidence="2 3" key="1">
    <citation type="submission" date="2018-07" db="EMBL/GenBank/DDBJ databases">
        <title>Chryseobacterium lacus sp. nov., isolated from lake water.</title>
        <authorList>
            <person name="Li C.-M."/>
        </authorList>
    </citation>
    <scope>NUCLEOTIDE SEQUENCE [LARGE SCALE GENOMIC DNA]</scope>
    <source>
        <strain evidence="2 3">YLOS41</strain>
    </source>
</reference>
<dbReference type="SUPFAM" id="SSF142433">
    <property type="entry name" value="CinA-like"/>
    <property type="match status" value="1"/>
</dbReference>
<dbReference type="RefSeq" id="WP_114302536.1">
    <property type="nucleotide sequence ID" value="NZ_QPIE01000001.1"/>
</dbReference>
<dbReference type="NCBIfam" id="TIGR00199">
    <property type="entry name" value="PncC_domain"/>
    <property type="match status" value="1"/>
</dbReference>
<dbReference type="OrthoDB" id="1252536at2"/>
<dbReference type="Gene3D" id="3.90.950.20">
    <property type="entry name" value="CinA-like"/>
    <property type="match status" value="1"/>
</dbReference>
<name>A0A368N5C9_9FLAO</name>
<dbReference type="Pfam" id="PF02464">
    <property type="entry name" value="CinA"/>
    <property type="match status" value="1"/>
</dbReference>
<evidence type="ECO:0000313" key="3">
    <source>
        <dbReference type="Proteomes" id="UP000252172"/>
    </source>
</evidence>
<protein>
    <submittedName>
        <fullName evidence="2">Nicotinamide-nucleotide amidohydrolase family protein</fullName>
    </submittedName>
</protein>
<sequence length="160" mass="17750">MIDQKKLNQSAELMTSKKLTIAVAESCTSGLIQNVFSQAEDAMAFFQGGITAYNAGQKAKQLNINPIHAENCNSVSKEIAEKMALEVSKRFNSELGLAITGYAQPVPEQGIEDCFAFVSLIRSSEIMFSKRIKGDPKKKLVENQYIFIEKILDEIIKVLK</sequence>
<keyword evidence="3" id="KW-1185">Reference proteome</keyword>
<comment type="caution">
    <text evidence="2">The sequence shown here is derived from an EMBL/GenBank/DDBJ whole genome shotgun (WGS) entry which is preliminary data.</text>
</comment>
<dbReference type="InterPro" id="IPR008136">
    <property type="entry name" value="CinA_C"/>
</dbReference>
<dbReference type="AlphaFoldDB" id="A0A368N5C9"/>
<keyword evidence="2" id="KW-0378">Hydrolase</keyword>
<dbReference type="Proteomes" id="UP000252172">
    <property type="component" value="Unassembled WGS sequence"/>
</dbReference>
<dbReference type="GO" id="GO:0016787">
    <property type="term" value="F:hydrolase activity"/>
    <property type="evidence" value="ECO:0007669"/>
    <property type="project" value="UniProtKB-KW"/>
</dbReference>
<evidence type="ECO:0000313" key="2">
    <source>
        <dbReference type="EMBL" id="RCU44761.1"/>
    </source>
</evidence>
<organism evidence="2 3">
    <name type="scientific">Chryseobacterium lacus</name>
    <dbReference type="NCBI Taxonomy" id="2058346"/>
    <lineage>
        <taxon>Bacteria</taxon>
        <taxon>Pseudomonadati</taxon>
        <taxon>Bacteroidota</taxon>
        <taxon>Flavobacteriia</taxon>
        <taxon>Flavobacteriales</taxon>
        <taxon>Weeksellaceae</taxon>
        <taxon>Chryseobacterium group</taxon>
        <taxon>Chryseobacterium</taxon>
    </lineage>
</organism>
<evidence type="ECO:0000259" key="1">
    <source>
        <dbReference type="Pfam" id="PF02464"/>
    </source>
</evidence>
<feature type="domain" description="CinA C-terminal" evidence="1">
    <location>
        <begin position="8"/>
        <end position="120"/>
    </location>
</feature>
<proteinExistence type="predicted"/>
<accession>A0A368N5C9</accession>
<dbReference type="InterPro" id="IPR036653">
    <property type="entry name" value="CinA-like_C"/>
</dbReference>
<dbReference type="EMBL" id="QPIE01000001">
    <property type="protein sequence ID" value="RCU44761.1"/>
    <property type="molecule type" value="Genomic_DNA"/>
</dbReference>
<gene>
    <name evidence="2" type="ORF">DQ356_00640</name>
</gene>